<sequence length="289" mass="33336">MRLSKHRVASLALVFVTVITTLYLHLPGQKKAIHGWRISNSIYLAALSMSRDPLLSLWLKKLCWQEILPNQVKQVISLDADVMFNRNIQDLWNIFNDFSDEQMIGGVFELTDYLRTHMTKLGYPTIKTGVNAGMLLLHLERIRHSNWSVTWRSVKREMHSKIGEVPFQDQGVLNTMIYRRPSLFHEIPCEWNIVAKLPFADNTYPVIWVVKHPDRADCVTGEKSRNQKLHLASLVHVAGTPKPETVFKSSKSGNYSPVIKYTAFTAAKFREVFMEVYSAFRTMDKGCFY</sequence>
<keyword evidence="4" id="KW-0808">Transferase</keyword>
<dbReference type="GO" id="GO:0016020">
    <property type="term" value="C:membrane"/>
    <property type="evidence" value="ECO:0007669"/>
    <property type="project" value="UniProtKB-SubCell"/>
</dbReference>
<evidence type="ECO:0000256" key="1">
    <source>
        <dbReference type="ARBA" id="ARBA00004606"/>
    </source>
</evidence>
<keyword evidence="5" id="KW-0812">Transmembrane</keyword>
<dbReference type="Proteomes" id="UP001497525">
    <property type="component" value="Unassembled WGS sequence"/>
</dbReference>
<evidence type="ECO:0000256" key="7">
    <source>
        <dbReference type="ARBA" id="ARBA00022989"/>
    </source>
</evidence>
<evidence type="ECO:0000256" key="10">
    <source>
        <dbReference type="ARBA" id="ARBA00037301"/>
    </source>
</evidence>
<evidence type="ECO:0000256" key="12">
    <source>
        <dbReference type="ARBA" id="ARBA00049181"/>
    </source>
</evidence>
<dbReference type="SUPFAM" id="SSF53448">
    <property type="entry name" value="Nucleotide-diphospho-sugar transferases"/>
    <property type="match status" value="1"/>
</dbReference>
<keyword evidence="3" id="KW-0328">Glycosyltransferase</keyword>
<protein>
    <recommendedName>
        <fullName evidence="11">UDP-D-xylose:beta-D-glucoside alpha-1,3-D-xylosyltransferase</fullName>
        <ecNumber evidence="11">2.4.2.42</ecNumber>
    </recommendedName>
</protein>
<dbReference type="InterPro" id="IPR051993">
    <property type="entry name" value="Glycosyltransferase_8"/>
</dbReference>
<keyword evidence="9" id="KW-0325">Glycoprotein</keyword>
<dbReference type="EMBL" id="CAXLJL010000242">
    <property type="protein sequence ID" value="CAL5135012.1"/>
    <property type="molecule type" value="Genomic_DNA"/>
</dbReference>
<dbReference type="Gene3D" id="3.90.550.10">
    <property type="entry name" value="Spore Coat Polysaccharide Biosynthesis Protein SpsA, Chain A"/>
    <property type="match status" value="1"/>
</dbReference>
<accession>A0AAV2TC00</accession>
<evidence type="ECO:0000256" key="3">
    <source>
        <dbReference type="ARBA" id="ARBA00022676"/>
    </source>
</evidence>
<reference evidence="13" key="1">
    <citation type="submission" date="2024-06" db="EMBL/GenBank/DDBJ databases">
        <authorList>
            <person name="Liu X."/>
            <person name="Lenzi L."/>
            <person name="Haldenby T S."/>
            <person name="Uol C."/>
        </authorList>
    </citation>
    <scope>NUCLEOTIDE SEQUENCE</scope>
</reference>
<keyword evidence="8" id="KW-0472">Membrane</keyword>
<dbReference type="GO" id="GO:0016266">
    <property type="term" value="P:protein O-linked glycosylation via N-acetyl-galactosamine"/>
    <property type="evidence" value="ECO:0007669"/>
    <property type="project" value="TreeGrafter"/>
</dbReference>
<evidence type="ECO:0000256" key="6">
    <source>
        <dbReference type="ARBA" id="ARBA00022968"/>
    </source>
</evidence>
<evidence type="ECO:0000256" key="8">
    <source>
        <dbReference type="ARBA" id="ARBA00023136"/>
    </source>
</evidence>
<dbReference type="InterPro" id="IPR029044">
    <property type="entry name" value="Nucleotide-diphossugar_trans"/>
</dbReference>
<name>A0AAV2TC00_CALDB</name>
<dbReference type="PANTHER" id="PTHR46012:SF2">
    <property type="entry name" value="IP22168P"/>
    <property type="match status" value="1"/>
</dbReference>
<evidence type="ECO:0000313" key="14">
    <source>
        <dbReference type="Proteomes" id="UP001497525"/>
    </source>
</evidence>
<evidence type="ECO:0000256" key="5">
    <source>
        <dbReference type="ARBA" id="ARBA00022692"/>
    </source>
</evidence>
<comment type="function">
    <text evidence="10">Glycosyltransferase which elongates the O-linked glucose attached to EGF-like repeats in the extracellular domain of Notch proteins by catalyzing the addition of xylose.</text>
</comment>
<dbReference type="PANTHER" id="PTHR46012">
    <property type="entry name" value="IP22168P"/>
    <property type="match status" value="1"/>
</dbReference>
<keyword evidence="7" id="KW-1133">Transmembrane helix</keyword>
<dbReference type="Pfam" id="PF01501">
    <property type="entry name" value="Glyco_transf_8"/>
    <property type="match status" value="1"/>
</dbReference>
<evidence type="ECO:0000256" key="4">
    <source>
        <dbReference type="ARBA" id="ARBA00022679"/>
    </source>
</evidence>
<comment type="subcellular location">
    <subcellularLocation>
        <location evidence="1">Membrane</location>
        <topology evidence="1">Single-pass type II membrane protein</topology>
    </subcellularLocation>
</comment>
<proteinExistence type="inferred from homology"/>
<dbReference type="AlphaFoldDB" id="A0AAV2TC00"/>
<keyword evidence="6" id="KW-0735">Signal-anchor</keyword>
<comment type="caution">
    <text evidence="13">The sequence shown here is derived from an EMBL/GenBank/DDBJ whole genome shotgun (WGS) entry which is preliminary data.</text>
</comment>
<dbReference type="EC" id="2.4.2.42" evidence="11"/>
<comment type="catalytic activity">
    <reaction evidence="12">
        <text>3-O-(beta-D-glucosyl)-L-seryl-[EGF-like domain protein] + UDP-alpha-D-xylose = 3-O-[alpha-D-xylosyl-(1-&gt;3)-beta-D-glucosyl]-L-seryl-[EGF-like domain protein] + UDP + H(+)</text>
        <dbReference type="Rhea" id="RHEA:56064"/>
        <dbReference type="Rhea" id="RHEA-COMP:14610"/>
        <dbReference type="Rhea" id="RHEA-COMP:14611"/>
        <dbReference type="ChEBI" id="CHEBI:15378"/>
        <dbReference type="ChEBI" id="CHEBI:57632"/>
        <dbReference type="ChEBI" id="CHEBI:58223"/>
        <dbReference type="ChEBI" id="CHEBI:140575"/>
        <dbReference type="ChEBI" id="CHEBI:140576"/>
        <dbReference type="EC" id="2.4.2.42"/>
    </reaction>
</comment>
<dbReference type="GO" id="GO:0140563">
    <property type="term" value="F:UDP-D-xylose:beta-D-glucoside alpha-1,3-D-xylosyltransferase activity"/>
    <property type="evidence" value="ECO:0007669"/>
    <property type="project" value="UniProtKB-EC"/>
</dbReference>
<gene>
    <name evidence="13" type="ORF">CDAUBV1_LOCUS9086</name>
</gene>
<evidence type="ECO:0000256" key="9">
    <source>
        <dbReference type="ARBA" id="ARBA00023180"/>
    </source>
</evidence>
<evidence type="ECO:0000313" key="13">
    <source>
        <dbReference type="EMBL" id="CAL5135012.1"/>
    </source>
</evidence>
<evidence type="ECO:0000256" key="2">
    <source>
        <dbReference type="ARBA" id="ARBA00006351"/>
    </source>
</evidence>
<organism evidence="13 14">
    <name type="scientific">Calicophoron daubneyi</name>
    <name type="common">Rumen fluke</name>
    <name type="synonym">Paramphistomum daubneyi</name>
    <dbReference type="NCBI Taxonomy" id="300641"/>
    <lineage>
        <taxon>Eukaryota</taxon>
        <taxon>Metazoa</taxon>
        <taxon>Spiralia</taxon>
        <taxon>Lophotrochozoa</taxon>
        <taxon>Platyhelminthes</taxon>
        <taxon>Trematoda</taxon>
        <taxon>Digenea</taxon>
        <taxon>Plagiorchiida</taxon>
        <taxon>Pronocephalata</taxon>
        <taxon>Paramphistomoidea</taxon>
        <taxon>Paramphistomidae</taxon>
        <taxon>Calicophoron</taxon>
    </lineage>
</organism>
<evidence type="ECO:0000256" key="11">
    <source>
        <dbReference type="ARBA" id="ARBA00038854"/>
    </source>
</evidence>
<comment type="similarity">
    <text evidence="2">Belongs to the glycosyltransferase 8 family.</text>
</comment>
<dbReference type="InterPro" id="IPR002495">
    <property type="entry name" value="Glyco_trans_8"/>
</dbReference>